<keyword evidence="6" id="KW-0560">Oxidoreductase</keyword>
<dbReference type="InterPro" id="IPR010998">
    <property type="entry name" value="Integrase_recombinase_N"/>
</dbReference>
<evidence type="ECO:0000256" key="15">
    <source>
        <dbReference type="SAM" id="MobiDB-lite"/>
    </source>
</evidence>
<dbReference type="SUPFAM" id="SSF56349">
    <property type="entry name" value="DNA breaking-rejoining enzymes"/>
    <property type="match status" value="1"/>
</dbReference>
<keyword evidence="19" id="KW-1185">Reference proteome</keyword>
<evidence type="ECO:0000256" key="6">
    <source>
        <dbReference type="ARBA" id="ARBA00023002"/>
    </source>
</evidence>
<keyword evidence="3" id="KW-0812">Transmembrane</keyword>
<comment type="caution">
    <text evidence="18">The sequence shown here is derived from an EMBL/GenBank/DDBJ whole genome shotgun (WGS) entry which is preliminary data.</text>
</comment>
<feature type="domain" description="CCHC-type" evidence="16">
    <location>
        <begin position="220"/>
        <end position="234"/>
    </location>
</feature>
<keyword evidence="7" id="KW-0443">Lipid metabolism</keyword>
<dbReference type="Gene3D" id="4.10.60.10">
    <property type="entry name" value="Zinc finger, CCHC-type"/>
    <property type="match status" value="1"/>
</dbReference>
<evidence type="ECO:0000256" key="1">
    <source>
        <dbReference type="ARBA" id="ARBA00004141"/>
    </source>
</evidence>
<evidence type="ECO:0000256" key="12">
    <source>
        <dbReference type="ARBA" id="ARBA00068717"/>
    </source>
</evidence>
<dbReference type="PANTHER" id="PTHR24322">
    <property type="entry name" value="PKSB"/>
    <property type="match status" value="1"/>
</dbReference>
<feature type="region of interest" description="Disordered" evidence="15">
    <location>
        <begin position="140"/>
        <end position="212"/>
    </location>
</feature>
<dbReference type="AlphaFoldDB" id="A0A8S3VI72"/>
<dbReference type="InterPro" id="IPR036291">
    <property type="entry name" value="NAD(P)-bd_dom_sf"/>
</dbReference>
<feature type="compositionally biased region" description="Basic and acidic residues" evidence="15">
    <location>
        <begin position="144"/>
        <end position="156"/>
    </location>
</feature>
<dbReference type="SUPFAM" id="SSF47823">
    <property type="entry name" value="lambda integrase-like, N-terminal domain"/>
    <property type="match status" value="1"/>
</dbReference>
<keyword evidence="8" id="KW-0238">DNA-binding</keyword>
<evidence type="ECO:0000256" key="11">
    <source>
        <dbReference type="ARBA" id="ARBA00059620"/>
    </source>
</evidence>
<protein>
    <recommendedName>
        <fullName evidence="12">Short-chain dehydrogenase/reductase 3</fullName>
    </recommendedName>
    <alternativeName>
        <fullName evidence="13">Retinal short-chain dehydrogenase/reductase 1</fullName>
    </alternativeName>
</protein>
<dbReference type="InterPro" id="IPR002347">
    <property type="entry name" value="SDR_fam"/>
</dbReference>
<dbReference type="PRINTS" id="PR00080">
    <property type="entry name" value="SDRFAMILY"/>
</dbReference>
<feature type="compositionally biased region" description="Polar residues" evidence="15">
    <location>
        <begin position="193"/>
        <end position="210"/>
    </location>
</feature>
<dbReference type="PROSITE" id="PS51898">
    <property type="entry name" value="TYR_RECOMBINASE"/>
    <property type="match status" value="1"/>
</dbReference>
<dbReference type="EMBL" id="CAJPWZ010003147">
    <property type="protein sequence ID" value="CAG2253279.1"/>
    <property type="molecule type" value="Genomic_DNA"/>
</dbReference>
<evidence type="ECO:0000259" key="17">
    <source>
        <dbReference type="PROSITE" id="PS51898"/>
    </source>
</evidence>
<dbReference type="InterPro" id="IPR013762">
    <property type="entry name" value="Integrase-like_cat_sf"/>
</dbReference>
<dbReference type="OrthoDB" id="10253736at2759"/>
<dbReference type="PROSITE" id="PS50158">
    <property type="entry name" value="ZF_CCHC"/>
    <property type="match status" value="1"/>
</dbReference>
<evidence type="ECO:0000313" key="19">
    <source>
        <dbReference type="Proteomes" id="UP000683360"/>
    </source>
</evidence>
<accession>A0A8S3VI72</accession>
<dbReference type="InterPro" id="IPR002104">
    <property type="entry name" value="Integrase_catalytic"/>
</dbReference>
<keyword evidence="14" id="KW-0863">Zinc-finger</keyword>
<dbReference type="Gene3D" id="1.10.443.10">
    <property type="entry name" value="Intergrase catalytic core"/>
    <property type="match status" value="1"/>
</dbReference>
<dbReference type="CDD" id="cd05339">
    <property type="entry name" value="17beta-HSDXI-like_SDR_c"/>
    <property type="match status" value="1"/>
</dbReference>
<dbReference type="InterPro" id="IPR036875">
    <property type="entry name" value="Znf_CCHC_sf"/>
</dbReference>
<gene>
    <name evidence="18" type="ORF">MEDL_64819</name>
</gene>
<feature type="region of interest" description="Disordered" evidence="15">
    <location>
        <begin position="1"/>
        <end position="24"/>
    </location>
</feature>
<dbReference type="PANTHER" id="PTHR24322:SF736">
    <property type="entry name" value="RETINOL DEHYDROGENASE 10"/>
    <property type="match status" value="1"/>
</dbReference>
<dbReference type="GO" id="GO:0015074">
    <property type="term" value="P:DNA integration"/>
    <property type="evidence" value="ECO:0007669"/>
    <property type="project" value="InterPro"/>
</dbReference>
<dbReference type="Gene3D" id="3.40.50.720">
    <property type="entry name" value="NAD(P)-binding Rossmann-like Domain"/>
    <property type="match status" value="1"/>
</dbReference>
<keyword evidence="10" id="KW-0233">DNA recombination</keyword>
<sequence length="955" mass="105645">MSDTEVPIPSKESVEPDRNSDEDVSNADLFSLFTTYMNTKLAGIERNLDDKTHSLAKKVKKVETTFRFKGNQIQFELNSDIIDSIDRAVEYIDSKRPARATKLLEESSKVLKKRNKLIRIADKSEGGWNTVQEYLSDDVASNSEDEKRIRAAESRAVRKIKTTKTEKKQGRKRPAEAAGAPSQGTHNGGSFIPTISTQQPFRGSQGQAGPSRQAKAGDMCYSCANFGHWARDCRAKDKKSGYRGVIDSRAKTTVSKYANGFKRFLAWAQKYPEIDSILPASELYVSLYLQHLMQTVKHYSSVETAFYSIKWAHKLANLVDPCESDLVRSIVESSKRILNRPVQKKEPVDATIIKTLFNRFCNPRTLRDLRLLSICTVSYAGFLRYSELCSIKANNLTFKPEYLEIFISSSKTDCYRKGKSVVIAKTNTPFCPVAILLDYLKAGDIVLTSDMYIFRSIVYVKKYNKFVLRKNNAKLSYTRAREIVKAALSFIGLDAKLFGLHSFRSGGASAAANNGISDRLFKAHGRWKTENAKDGLLYYYVVALVTAFIPAKPKSISGKITLVTGAGHGIGKEIALELARKGAKLVLWDINKANNDETASQINLMGGSATSYVVDVANADDIHKTAEQMRGEVGDVDILVNNAGILYGGELLKLKEAHIRRTFDVNTLAHFWTVKEFLPAMIEKNSGHIVTIASMVAKSGTAYMVDYSASKYAVYGFTEALNEELMKLGKNGVKTITVCPAFVSTGLVKQIRDKITTLLTPGTVAVEVVKGIQYEEEHVYIPRILHLGLKLQISVTGETTNVSNDSSVTGKTTNVRNDSSVTGETKNVSYNSSGTVETTNYDSSITVETPNVSYYSSVTGETTNVSNDSSVTGETTNVSYEYGISVTGETTNVSYNSSVTVETTNVGYNSYVTVETTNISYESSVTGETTMFSPRKFERWVKEFEGIVPQYDPNS</sequence>
<comment type="subcellular location">
    <subcellularLocation>
        <location evidence="1">Membrane</location>
        <topology evidence="1">Multi-pass membrane protein</topology>
    </subcellularLocation>
</comment>
<keyword evidence="5" id="KW-1133">Transmembrane helix</keyword>
<dbReference type="Gene3D" id="1.10.150.130">
    <property type="match status" value="1"/>
</dbReference>
<dbReference type="Proteomes" id="UP000683360">
    <property type="component" value="Unassembled WGS sequence"/>
</dbReference>
<evidence type="ECO:0000256" key="7">
    <source>
        <dbReference type="ARBA" id="ARBA00023098"/>
    </source>
</evidence>
<dbReference type="Pfam" id="PF00106">
    <property type="entry name" value="adh_short"/>
    <property type="match status" value="1"/>
</dbReference>
<keyword evidence="14" id="KW-0479">Metal-binding</keyword>
<dbReference type="SMART" id="SM00343">
    <property type="entry name" value="ZnF_C2HC"/>
    <property type="match status" value="1"/>
</dbReference>
<evidence type="ECO:0000256" key="2">
    <source>
        <dbReference type="ARBA" id="ARBA00006484"/>
    </source>
</evidence>
<keyword evidence="4" id="KW-0521">NADP</keyword>
<evidence type="ECO:0000313" key="18">
    <source>
        <dbReference type="EMBL" id="CAG2253279.1"/>
    </source>
</evidence>
<dbReference type="GO" id="GO:0003677">
    <property type="term" value="F:DNA binding"/>
    <property type="evidence" value="ECO:0007669"/>
    <property type="project" value="UniProtKB-KW"/>
</dbReference>
<feature type="region of interest" description="Disordered" evidence="15">
    <location>
        <begin position="800"/>
        <end position="825"/>
    </location>
</feature>
<keyword evidence="14" id="KW-0862">Zinc</keyword>
<proteinExistence type="inferred from homology"/>
<name>A0A8S3VI72_MYTED</name>
<dbReference type="FunFam" id="3.40.50.720:FF:000131">
    <property type="entry name" value="Short-chain dehydrogenase/reductase 3"/>
    <property type="match status" value="1"/>
</dbReference>
<evidence type="ECO:0000256" key="14">
    <source>
        <dbReference type="PROSITE-ProRule" id="PRU00047"/>
    </source>
</evidence>
<dbReference type="GO" id="GO:0005811">
    <property type="term" value="C:lipid droplet"/>
    <property type="evidence" value="ECO:0007669"/>
    <property type="project" value="TreeGrafter"/>
</dbReference>
<dbReference type="SUPFAM" id="SSF57756">
    <property type="entry name" value="Retrovirus zinc finger-like domains"/>
    <property type="match status" value="1"/>
</dbReference>
<feature type="compositionally biased region" description="Basic and acidic residues" evidence="15">
    <location>
        <begin position="12"/>
        <end position="21"/>
    </location>
</feature>
<evidence type="ECO:0000256" key="5">
    <source>
        <dbReference type="ARBA" id="ARBA00022989"/>
    </source>
</evidence>
<comment type="similarity">
    <text evidence="2">Belongs to the short-chain dehydrogenases/reductases (SDR) family.</text>
</comment>
<dbReference type="SUPFAM" id="SSF51735">
    <property type="entry name" value="NAD(P)-binding Rossmann-fold domains"/>
    <property type="match status" value="1"/>
</dbReference>
<reference evidence="18" key="1">
    <citation type="submission" date="2021-03" db="EMBL/GenBank/DDBJ databases">
        <authorList>
            <person name="Bekaert M."/>
        </authorList>
    </citation>
    <scope>NUCLEOTIDE SEQUENCE</scope>
</reference>
<evidence type="ECO:0000256" key="13">
    <source>
        <dbReference type="ARBA" id="ARBA00082544"/>
    </source>
</evidence>
<keyword evidence="9" id="KW-0472">Membrane</keyword>
<evidence type="ECO:0000256" key="10">
    <source>
        <dbReference type="ARBA" id="ARBA00023172"/>
    </source>
</evidence>
<dbReference type="GO" id="GO:0008270">
    <property type="term" value="F:zinc ion binding"/>
    <property type="evidence" value="ECO:0007669"/>
    <property type="project" value="UniProtKB-KW"/>
</dbReference>
<evidence type="ECO:0000256" key="9">
    <source>
        <dbReference type="ARBA" id="ARBA00023136"/>
    </source>
</evidence>
<dbReference type="GO" id="GO:0052650">
    <property type="term" value="F:all-trans-retinol dehydrogenase (NADP+) activity"/>
    <property type="evidence" value="ECO:0007669"/>
    <property type="project" value="UniProtKB-ARBA"/>
</dbReference>
<dbReference type="GO" id="GO:0016020">
    <property type="term" value="C:membrane"/>
    <property type="evidence" value="ECO:0007669"/>
    <property type="project" value="UniProtKB-SubCell"/>
</dbReference>
<dbReference type="GO" id="GO:0006310">
    <property type="term" value="P:DNA recombination"/>
    <property type="evidence" value="ECO:0007669"/>
    <property type="project" value="UniProtKB-KW"/>
</dbReference>
<feature type="domain" description="Tyr recombinase" evidence="17">
    <location>
        <begin position="343"/>
        <end position="552"/>
    </location>
</feature>
<evidence type="ECO:0000259" key="16">
    <source>
        <dbReference type="PROSITE" id="PS50158"/>
    </source>
</evidence>
<dbReference type="InterPro" id="IPR001878">
    <property type="entry name" value="Znf_CCHC"/>
</dbReference>
<comment type="function">
    <text evidence="11">Catalyzes the reduction of all-trans-retinal to all-trans-retinol in the presence of NADPH.</text>
</comment>
<dbReference type="PRINTS" id="PR00081">
    <property type="entry name" value="GDHRDH"/>
</dbReference>
<evidence type="ECO:0000256" key="3">
    <source>
        <dbReference type="ARBA" id="ARBA00022692"/>
    </source>
</evidence>
<evidence type="ECO:0000256" key="4">
    <source>
        <dbReference type="ARBA" id="ARBA00022857"/>
    </source>
</evidence>
<dbReference type="InterPro" id="IPR011010">
    <property type="entry name" value="DNA_brk_join_enz"/>
</dbReference>
<evidence type="ECO:0000256" key="8">
    <source>
        <dbReference type="ARBA" id="ARBA00023125"/>
    </source>
</evidence>
<organism evidence="18 19">
    <name type="scientific">Mytilus edulis</name>
    <name type="common">Blue mussel</name>
    <dbReference type="NCBI Taxonomy" id="6550"/>
    <lineage>
        <taxon>Eukaryota</taxon>
        <taxon>Metazoa</taxon>
        <taxon>Spiralia</taxon>
        <taxon>Lophotrochozoa</taxon>
        <taxon>Mollusca</taxon>
        <taxon>Bivalvia</taxon>
        <taxon>Autobranchia</taxon>
        <taxon>Pteriomorphia</taxon>
        <taxon>Mytilida</taxon>
        <taxon>Mytiloidea</taxon>
        <taxon>Mytilidae</taxon>
        <taxon>Mytilinae</taxon>
        <taxon>Mytilus</taxon>
    </lineage>
</organism>